<dbReference type="GO" id="GO:0004152">
    <property type="term" value="F:dihydroorotate dehydrogenase activity"/>
    <property type="evidence" value="ECO:0007669"/>
    <property type="project" value="InterPro"/>
</dbReference>
<evidence type="ECO:0000313" key="9">
    <source>
        <dbReference type="Proteomes" id="UP000192343"/>
    </source>
</evidence>
<dbReference type="InterPro" id="IPR005720">
    <property type="entry name" value="Dihydroorotate_DH_cat"/>
</dbReference>
<keyword evidence="6" id="KW-0560">Oxidoreductase</keyword>
<dbReference type="Proteomes" id="UP000192343">
    <property type="component" value="Unassembled WGS sequence"/>
</dbReference>
<evidence type="ECO:0000313" key="8">
    <source>
        <dbReference type="EMBL" id="ORC34472.1"/>
    </source>
</evidence>
<proteinExistence type="predicted"/>
<keyword evidence="4" id="KW-0288">FMN</keyword>
<comment type="pathway">
    <text evidence="2">Pyrimidine metabolism; UMP biosynthesis via de novo pathway.</text>
</comment>
<dbReference type="UniPathway" id="UPA00070"/>
<dbReference type="InterPro" id="IPR013785">
    <property type="entry name" value="Aldolase_TIM"/>
</dbReference>
<name>A0A1Y1RXQ7_9SPIO</name>
<protein>
    <submittedName>
        <fullName evidence="8">Dihydroorotate oxidase</fullName>
    </submittedName>
</protein>
<dbReference type="GO" id="GO:0044205">
    <property type="term" value="P:'de novo' UMP biosynthetic process"/>
    <property type="evidence" value="ECO:0007669"/>
    <property type="project" value="UniProtKB-UniPathway"/>
</dbReference>
<dbReference type="EMBL" id="MWQY01000013">
    <property type="protein sequence ID" value="ORC34472.1"/>
    <property type="molecule type" value="Genomic_DNA"/>
</dbReference>
<evidence type="ECO:0000256" key="6">
    <source>
        <dbReference type="ARBA" id="ARBA00023002"/>
    </source>
</evidence>
<evidence type="ECO:0000256" key="3">
    <source>
        <dbReference type="ARBA" id="ARBA00022630"/>
    </source>
</evidence>
<dbReference type="NCBIfam" id="NF005741">
    <property type="entry name" value="PRK07565.1"/>
    <property type="match status" value="1"/>
</dbReference>
<dbReference type="AlphaFoldDB" id="A0A1Y1RXQ7"/>
<dbReference type="GO" id="GO:0005737">
    <property type="term" value="C:cytoplasm"/>
    <property type="evidence" value="ECO:0007669"/>
    <property type="project" value="InterPro"/>
</dbReference>
<gene>
    <name evidence="8" type="ORF">B4O97_12585</name>
</gene>
<dbReference type="PIRSF" id="PIRSF000164">
    <property type="entry name" value="DHO_oxidase"/>
    <property type="match status" value="1"/>
</dbReference>
<feature type="domain" description="Dihydroorotate dehydrogenase catalytic" evidence="7">
    <location>
        <begin position="87"/>
        <end position="288"/>
    </location>
</feature>
<dbReference type="PANTHER" id="PTHR48109:SF3">
    <property type="entry name" value="SLL0744 PROTEIN"/>
    <property type="match status" value="1"/>
</dbReference>
<comment type="caution">
    <text evidence="8">The sequence shown here is derived from an EMBL/GenBank/DDBJ whole genome shotgun (WGS) entry which is preliminary data.</text>
</comment>
<evidence type="ECO:0000256" key="5">
    <source>
        <dbReference type="ARBA" id="ARBA00022975"/>
    </source>
</evidence>
<dbReference type="Pfam" id="PF01180">
    <property type="entry name" value="DHO_dh"/>
    <property type="match status" value="1"/>
</dbReference>
<dbReference type="RefSeq" id="WP_083051306.1">
    <property type="nucleotide sequence ID" value="NZ_CAXXQO010000004.1"/>
</dbReference>
<dbReference type="InterPro" id="IPR050074">
    <property type="entry name" value="DHO_dehydrogenase"/>
</dbReference>
<comment type="cofactor">
    <cofactor evidence="1">
        <name>FMN</name>
        <dbReference type="ChEBI" id="CHEBI:58210"/>
    </cofactor>
</comment>
<reference evidence="8 9" key="1">
    <citation type="submission" date="2017-03" db="EMBL/GenBank/DDBJ databases">
        <title>Draft Genome sequence of Marispirochaeta sp. strain JC444.</title>
        <authorList>
            <person name="Shivani Y."/>
            <person name="Subhash Y."/>
            <person name="Sasikala C."/>
            <person name="Ramana C."/>
        </authorList>
    </citation>
    <scope>NUCLEOTIDE SEQUENCE [LARGE SCALE GENOMIC DNA]</scope>
    <source>
        <strain evidence="8 9">JC444</strain>
    </source>
</reference>
<accession>A0A1Y1RXQ7</accession>
<dbReference type="InterPro" id="IPR012135">
    <property type="entry name" value="Dihydroorotate_DH_1_2"/>
</dbReference>
<evidence type="ECO:0000259" key="7">
    <source>
        <dbReference type="Pfam" id="PF01180"/>
    </source>
</evidence>
<dbReference type="PANTHER" id="PTHR48109">
    <property type="entry name" value="DIHYDROOROTATE DEHYDROGENASE (QUINONE), MITOCHONDRIAL-RELATED"/>
    <property type="match status" value="1"/>
</dbReference>
<evidence type="ECO:0000256" key="1">
    <source>
        <dbReference type="ARBA" id="ARBA00001917"/>
    </source>
</evidence>
<keyword evidence="5" id="KW-0665">Pyrimidine biosynthesis</keyword>
<sequence length="327" mass="36433">MIDLSTNYLGINLRNPIIVASSGMTSSAEKIAECEKAGAGAVVIKSLFEEQINLETAEMMKSMDYTAHTDAFDYFTGTSKHQHIDEYVELIESAKSRVSIPVIGSVNCVSPGSWIEYAGRLEKAGIDALEVNVFIMPADAEQDSSSIEDRYIAILREIKRHVSVPVSLKIGPHFSGLANVIKRFENNGANGVVLFNRFYRPDVDIENMKIIPAKVYSVQQEISLSLQWIALLSGELDIHFAAATGIHDGKGVIKQLLAGARATQLCSTLYRNGISHIQRILVEVEEWMNRHNFRTIDEFRGKLSRENVRNPEIFERSQYIKALVGIS</sequence>
<dbReference type="OrthoDB" id="9794954at2"/>
<dbReference type="Gene3D" id="3.20.20.70">
    <property type="entry name" value="Aldolase class I"/>
    <property type="match status" value="1"/>
</dbReference>
<evidence type="ECO:0000256" key="4">
    <source>
        <dbReference type="ARBA" id="ARBA00022643"/>
    </source>
</evidence>
<keyword evidence="9" id="KW-1185">Reference proteome</keyword>
<dbReference type="STRING" id="1963862.B4O97_12585"/>
<organism evidence="8 9">
    <name type="scientific">Marispirochaeta aestuarii</name>
    <dbReference type="NCBI Taxonomy" id="1963862"/>
    <lineage>
        <taxon>Bacteria</taxon>
        <taxon>Pseudomonadati</taxon>
        <taxon>Spirochaetota</taxon>
        <taxon>Spirochaetia</taxon>
        <taxon>Spirochaetales</taxon>
        <taxon>Spirochaetaceae</taxon>
        <taxon>Marispirochaeta</taxon>
    </lineage>
</organism>
<dbReference type="SUPFAM" id="SSF51395">
    <property type="entry name" value="FMN-linked oxidoreductases"/>
    <property type="match status" value="1"/>
</dbReference>
<keyword evidence="3" id="KW-0285">Flavoprotein</keyword>
<evidence type="ECO:0000256" key="2">
    <source>
        <dbReference type="ARBA" id="ARBA00004725"/>
    </source>
</evidence>
<dbReference type="GO" id="GO:0006207">
    <property type="term" value="P:'de novo' pyrimidine nucleobase biosynthetic process"/>
    <property type="evidence" value="ECO:0007669"/>
    <property type="project" value="TreeGrafter"/>
</dbReference>